<evidence type="ECO:0000313" key="2">
    <source>
        <dbReference type="Proteomes" id="UP000190092"/>
    </source>
</evidence>
<name>A0A1T4NB28_9HYPH</name>
<dbReference type="SUPFAM" id="SSF51445">
    <property type="entry name" value="(Trans)glycosidases"/>
    <property type="match status" value="1"/>
</dbReference>
<evidence type="ECO:0000313" key="1">
    <source>
        <dbReference type="EMBL" id="SJZ76490.1"/>
    </source>
</evidence>
<organism evidence="1 2">
    <name type="scientific">Enhydrobacter aerosaccus</name>
    <dbReference type="NCBI Taxonomy" id="225324"/>
    <lineage>
        <taxon>Bacteria</taxon>
        <taxon>Pseudomonadati</taxon>
        <taxon>Pseudomonadota</taxon>
        <taxon>Alphaproteobacteria</taxon>
        <taxon>Hyphomicrobiales</taxon>
        <taxon>Enhydrobacter</taxon>
    </lineage>
</organism>
<reference evidence="2" key="1">
    <citation type="submission" date="2017-02" db="EMBL/GenBank/DDBJ databases">
        <authorList>
            <person name="Varghese N."/>
            <person name="Submissions S."/>
        </authorList>
    </citation>
    <scope>NUCLEOTIDE SEQUENCE [LARGE SCALE GENOMIC DNA]</scope>
    <source>
        <strain evidence="2">ATCC 27094</strain>
    </source>
</reference>
<protein>
    <submittedName>
        <fullName evidence="1">Uncharacterized protein</fullName>
    </submittedName>
</protein>
<keyword evidence="2" id="KW-1185">Reference proteome</keyword>
<proteinExistence type="predicted"/>
<gene>
    <name evidence="1" type="ORF">SAMN02745126_02204</name>
</gene>
<dbReference type="RefSeq" id="WP_085933914.1">
    <property type="nucleotide sequence ID" value="NZ_FUWJ01000002.1"/>
</dbReference>
<sequence>MAALTAIERCRHFGVADIRGLAYMPGPSDYTPAGNSGGLYETSDFYTNVFTQLWGFEIGSGSERQGRGDLQRVREQLGVNFIHCYDWAAPIAQNGKPFLEHATFLEACHHLDINATVPISNYTMDLLGQRRIDEARDNVRRIVEEIYVGAPVKAPLPGAGLWKIFNEYELSFDRNPEHVVTVMAWIAEWEREHDVIDENRLPIMVCTSFALKDGIEGAAALKDVRDVLLKRGPIGDAEPSVFWNERIVFATNPQNPARDIADYLDRRLPAYWTRHGVPAPPVMFTELGSSIEQAGGEPQQAQWLAEQLDVSKAGGSDGLMLGACVFLNEERPWEQGAERSFGLLRFGPDKGWGWPRQNYRARTANPVWDPKGWWWLKEATYPVEQQTEKLSYRVVEKTWSGRSRQ</sequence>
<accession>A0A1T4NB28</accession>
<dbReference type="InterPro" id="IPR017853">
    <property type="entry name" value="GH"/>
</dbReference>
<dbReference type="OrthoDB" id="8910835at2"/>
<dbReference type="EMBL" id="FUWJ01000002">
    <property type="protein sequence ID" value="SJZ76490.1"/>
    <property type="molecule type" value="Genomic_DNA"/>
</dbReference>
<dbReference type="Proteomes" id="UP000190092">
    <property type="component" value="Unassembled WGS sequence"/>
</dbReference>
<dbReference type="AlphaFoldDB" id="A0A1T4NB28"/>